<dbReference type="PANTHER" id="PTHR45339:SF1">
    <property type="entry name" value="HYBRID SIGNAL TRANSDUCTION HISTIDINE KINASE J"/>
    <property type="match status" value="1"/>
</dbReference>
<evidence type="ECO:0000256" key="15">
    <source>
        <dbReference type="SAM" id="Coils"/>
    </source>
</evidence>
<feature type="modified residue" description="4-aspartylphosphate" evidence="14">
    <location>
        <position position="816"/>
    </location>
</feature>
<evidence type="ECO:0000256" key="5">
    <source>
        <dbReference type="ARBA" id="ARBA00022553"/>
    </source>
</evidence>
<dbReference type="InterPro" id="IPR036097">
    <property type="entry name" value="HisK_dim/P_sf"/>
</dbReference>
<evidence type="ECO:0000256" key="8">
    <source>
        <dbReference type="ARBA" id="ARBA00022741"/>
    </source>
</evidence>
<keyword evidence="7 16" id="KW-0812">Transmembrane</keyword>
<keyword evidence="12" id="KW-0902">Two-component regulatory system</keyword>
<evidence type="ECO:0000256" key="4">
    <source>
        <dbReference type="ARBA" id="ARBA00022475"/>
    </source>
</evidence>
<dbReference type="SMART" id="SM00448">
    <property type="entry name" value="REC"/>
    <property type="match status" value="2"/>
</dbReference>
<keyword evidence="13 16" id="KW-0472">Membrane</keyword>
<evidence type="ECO:0000256" key="7">
    <source>
        <dbReference type="ARBA" id="ARBA00022692"/>
    </source>
</evidence>
<dbReference type="InterPro" id="IPR036890">
    <property type="entry name" value="HATPase_C_sf"/>
</dbReference>
<dbReference type="RefSeq" id="WP_115998735.1">
    <property type="nucleotide sequence ID" value="NZ_QUOV01000001.1"/>
</dbReference>
<comment type="caution">
    <text evidence="19">The sequence shown here is derived from an EMBL/GenBank/DDBJ whole genome shotgun (WGS) entry which is preliminary data.</text>
</comment>
<feature type="domain" description="Response regulatory" evidence="18">
    <location>
        <begin position="766"/>
        <end position="886"/>
    </location>
</feature>
<evidence type="ECO:0000256" key="16">
    <source>
        <dbReference type="SAM" id="Phobius"/>
    </source>
</evidence>
<accession>A0A3E0UBF6</accession>
<evidence type="ECO:0000256" key="3">
    <source>
        <dbReference type="ARBA" id="ARBA00012438"/>
    </source>
</evidence>
<gene>
    <name evidence="19" type="ORF">DXX92_01070</name>
</gene>
<dbReference type="SMART" id="SM00388">
    <property type="entry name" value="HisKA"/>
    <property type="match status" value="1"/>
</dbReference>
<dbReference type="Pfam" id="PF00512">
    <property type="entry name" value="HisKA"/>
    <property type="match status" value="1"/>
</dbReference>
<protein>
    <recommendedName>
        <fullName evidence="3">histidine kinase</fullName>
        <ecNumber evidence="3">2.7.13.3</ecNumber>
    </recommendedName>
</protein>
<dbReference type="SUPFAM" id="SSF52172">
    <property type="entry name" value="CheY-like"/>
    <property type="match status" value="2"/>
</dbReference>
<comment type="catalytic activity">
    <reaction evidence="1">
        <text>ATP + protein L-histidine = ADP + protein N-phospho-L-histidine.</text>
        <dbReference type="EC" id="2.7.13.3"/>
    </reaction>
</comment>
<dbReference type="PROSITE" id="PS50109">
    <property type="entry name" value="HIS_KIN"/>
    <property type="match status" value="1"/>
</dbReference>
<keyword evidence="9" id="KW-0418">Kinase</keyword>
<dbReference type="SMART" id="SM00387">
    <property type="entry name" value="HATPase_c"/>
    <property type="match status" value="1"/>
</dbReference>
<evidence type="ECO:0000256" key="14">
    <source>
        <dbReference type="PROSITE-ProRule" id="PRU00169"/>
    </source>
</evidence>
<keyword evidence="5 14" id="KW-0597">Phosphoprotein</keyword>
<dbReference type="PANTHER" id="PTHR45339">
    <property type="entry name" value="HYBRID SIGNAL TRANSDUCTION HISTIDINE KINASE J"/>
    <property type="match status" value="1"/>
</dbReference>
<dbReference type="Gene3D" id="1.10.287.130">
    <property type="match status" value="1"/>
</dbReference>
<evidence type="ECO:0000256" key="10">
    <source>
        <dbReference type="ARBA" id="ARBA00022840"/>
    </source>
</evidence>
<dbReference type="CDD" id="cd00082">
    <property type="entry name" value="HisKA"/>
    <property type="match status" value="1"/>
</dbReference>
<dbReference type="FunFam" id="3.30.565.10:FF:000010">
    <property type="entry name" value="Sensor histidine kinase RcsC"/>
    <property type="match status" value="1"/>
</dbReference>
<evidence type="ECO:0000256" key="1">
    <source>
        <dbReference type="ARBA" id="ARBA00000085"/>
    </source>
</evidence>
<dbReference type="AlphaFoldDB" id="A0A3E0UBF6"/>
<reference evidence="19 20" key="1">
    <citation type="submission" date="2018-08" db="EMBL/GenBank/DDBJ databases">
        <title>Thalassotalea euphylliae genome.</title>
        <authorList>
            <person name="Summers S."/>
            <person name="Rice S.A."/>
            <person name="Freckelton M.L."/>
            <person name="Nedved B.T."/>
            <person name="Hadfield M.G."/>
        </authorList>
    </citation>
    <scope>NUCLEOTIDE SEQUENCE [LARGE SCALE GENOMIC DNA]</scope>
    <source>
        <strain evidence="19 20">H2</strain>
    </source>
</reference>
<evidence type="ECO:0000256" key="12">
    <source>
        <dbReference type="ARBA" id="ARBA00023012"/>
    </source>
</evidence>
<dbReference type="GO" id="GO:0000155">
    <property type="term" value="F:phosphorelay sensor kinase activity"/>
    <property type="evidence" value="ECO:0007669"/>
    <property type="project" value="InterPro"/>
</dbReference>
<dbReference type="Proteomes" id="UP000256999">
    <property type="component" value="Unassembled WGS sequence"/>
</dbReference>
<keyword evidence="8" id="KW-0547">Nucleotide-binding</keyword>
<dbReference type="Gene3D" id="3.40.50.2300">
    <property type="match status" value="2"/>
</dbReference>
<sequence>MKLWNRLTIKHKIWGLVVIPAFAIVLLAGHQVININQQVSQLKRAENMARQLDSLAQLNANSHQLRSDNSNGKSDAIISITGKLNEQLGLEHEFAEIHPLIEQYRETIEAIVDSEDSESRIDNIVWHVEVYQELLLSVEERTLVAMPASVNNHLKALVQLNWLLFWSAEEAWQIQQLSALTKASSFTKDELKVQIRALIQQQELFMGRFVVINAEPDQINLMLTTFSNPAFVESQQFRELVLSEPAVPISPEQMMAGQQALATRLALFQEVAGAISGQLLQEVERHVTAFEQQRLFVVIAITLLVLAVLVAGLRLGQRIIHNLTLVLDYLANEGKADTKLSEQIDGRDELASFAKEVERLNAERNESQQRLLVAKNEAVVAREEAEIASRAKSSFLANMSHEIRTPLNGVIGMSEVLATTQLSAVQKDYLDTIETSSHLLLALINDILDFSKIESGKLCLSLHSTALRETIYDLAAIVAPKIKEKPLTLKLELDDRIPARVSADDHRIRQVLMNLLSNAVKFTHKGDITVSMNYQGEKGGSPLITFSVADSGIGIDEQQQRHIFEPFAQEDASITRQFQGTGLGLAISRQLVELMGGELGLVSTKGQGSRFYFTLALASIEQDYQYHNKQAFADIAVVGREATITEQLSDSLAYMGIDLRYHVESLDKLLATANSTHLIVVYVVSEGADTDSIRDDMTLLANANAAICLVRQLTKAEIDYGKQVTAMLTYPLLGNRLVKALEVCQQYINSGGVKAPNETKTLSSGSVLLVEDNPVNQKVLSLQLASAGFQFDIADDGEQAITLFTKGKNYDVVLMDCMMPVKDGFSTTREIRLYEQNNELPATPIIALTASVLEEDIERCYDAGMNDFVPKPFKRDILFERINHAMSQALRKSKEQPALASKVANIVNRGVNVLLVEDNPINQKVASLLLEKAGYDYQVAANGEEALELYRKSPDFDVILMDLMMPVKDGFAASVEVRQFEQQQGLTATPIIALTASVVDDDIQRCFDSGMNGYVPKPVKGEKLYSEIENLMSSV</sequence>
<dbReference type="EC" id="2.7.13.3" evidence="3"/>
<keyword evidence="15" id="KW-0175">Coiled coil</keyword>
<dbReference type="CDD" id="cd17546">
    <property type="entry name" value="REC_hyHK_CKI1_RcsC-like"/>
    <property type="match status" value="2"/>
</dbReference>
<dbReference type="OrthoDB" id="9810730at2"/>
<dbReference type="SUPFAM" id="SSF55874">
    <property type="entry name" value="ATPase domain of HSP90 chaperone/DNA topoisomerase II/histidine kinase"/>
    <property type="match status" value="1"/>
</dbReference>
<feature type="modified residue" description="4-aspartylphosphate" evidence="14">
    <location>
        <position position="962"/>
    </location>
</feature>
<evidence type="ECO:0000313" key="19">
    <source>
        <dbReference type="EMBL" id="REL34054.1"/>
    </source>
</evidence>
<feature type="domain" description="Histidine kinase" evidence="17">
    <location>
        <begin position="398"/>
        <end position="619"/>
    </location>
</feature>
<dbReference type="CDD" id="cd16922">
    <property type="entry name" value="HATPase_EvgS-ArcB-TorS-like"/>
    <property type="match status" value="1"/>
</dbReference>
<dbReference type="GO" id="GO:0005524">
    <property type="term" value="F:ATP binding"/>
    <property type="evidence" value="ECO:0007669"/>
    <property type="project" value="UniProtKB-KW"/>
</dbReference>
<feature type="domain" description="Response regulatory" evidence="18">
    <location>
        <begin position="912"/>
        <end position="1032"/>
    </location>
</feature>
<dbReference type="InterPro" id="IPR003594">
    <property type="entry name" value="HATPase_dom"/>
</dbReference>
<dbReference type="FunFam" id="1.10.287.130:FF:000003">
    <property type="entry name" value="Histidine kinase"/>
    <property type="match status" value="1"/>
</dbReference>
<dbReference type="InterPro" id="IPR003661">
    <property type="entry name" value="HisK_dim/P_dom"/>
</dbReference>
<organism evidence="19 20">
    <name type="scientific">Thalassotalea euphylliae</name>
    <dbReference type="NCBI Taxonomy" id="1655234"/>
    <lineage>
        <taxon>Bacteria</taxon>
        <taxon>Pseudomonadati</taxon>
        <taxon>Pseudomonadota</taxon>
        <taxon>Gammaproteobacteria</taxon>
        <taxon>Alteromonadales</taxon>
        <taxon>Colwelliaceae</taxon>
        <taxon>Thalassotalea</taxon>
    </lineage>
</organism>
<comment type="subcellular location">
    <subcellularLocation>
        <location evidence="2">Cell membrane</location>
        <topology evidence="2">Multi-pass membrane protein</topology>
    </subcellularLocation>
</comment>
<evidence type="ECO:0000259" key="17">
    <source>
        <dbReference type="PROSITE" id="PS50109"/>
    </source>
</evidence>
<evidence type="ECO:0000259" key="18">
    <source>
        <dbReference type="PROSITE" id="PS50110"/>
    </source>
</evidence>
<keyword evidence="10" id="KW-0067">ATP-binding</keyword>
<evidence type="ECO:0000256" key="9">
    <source>
        <dbReference type="ARBA" id="ARBA00022777"/>
    </source>
</evidence>
<evidence type="ECO:0000256" key="11">
    <source>
        <dbReference type="ARBA" id="ARBA00022989"/>
    </source>
</evidence>
<keyword evidence="4" id="KW-1003">Cell membrane</keyword>
<feature type="transmembrane region" description="Helical" evidence="16">
    <location>
        <begin position="295"/>
        <end position="315"/>
    </location>
</feature>
<dbReference type="PRINTS" id="PR00344">
    <property type="entry name" value="BCTRLSENSOR"/>
</dbReference>
<dbReference type="Gene3D" id="3.30.565.10">
    <property type="entry name" value="Histidine kinase-like ATPase, C-terminal domain"/>
    <property type="match status" value="1"/>
</dbReference>
<evidence type="ECO:0000256" key="13">
    <source>
        <dbReference type="ARBA" id="ARBA00023136"/>
    </source>
</evidence>
<dbReference type="InterPro" id="IPR004358">
    <property type="entry name" value="Sig_transdc_His_kin-like_C"/>
</dbReference>
<dbReference type="PROSITE" id="PS50110">
    <property type="entry name" value="RESPONSE_REGULATORY"/>
    <property type="match status" value="2"/>
</dbReference>
<dbReference type="InterPro" id="IPR001789">
    <property type="entry name" value="Sig_transdc_resp-reg_receiver"/>
</dbReference>
<dbReference type="SUPFAM" id="SSF47384">
    <property type="entry name" value="Homodimeric domain of signal transducing histidine kinase"/>
    <property type="match status" value="1"/>
</dbReference>
<dbReference type="InterPro" id="IPR011006">
    <property type="entry name" value="CheY-like_superfamily"/>
</dbReference>
<dbReference type="Pfam" id="PF02518">
    <property type="entry name" value="HATPase_c"/>
    <property type="match status" value="1"/>
</dbReference>
<dbReference type="EMBL" id="QUOV01000001">
    <property type="protein sequence ID" value="REL34054.1"/>
    <property type="molecule type" value="Genomic_DNA"/>
</dbReference>
<proteinExistence type="predicted"/>
<keyword evidence="6" id="KW-0808">Transferase</keyword>
<keyword evidence="11 16" id="KW-1133">Transmembrane helix</keyword>
<evidence type="ECO:0000256" key="6">
    <source>
        <dbReference type="ARBA" id="ARBA00022679"/>
    </source>
</evidence>
<dbReference type="InterPro" id="IPR005467">
    <property type="entry name" value="His_kinase_dom"/>
</dbReference>
<feature type="coiled-coil region" evidence="15">
    <location>
        <begin position="350"/>
        <end position="377"/>
    </location>
</feature>
<evidence type="ECO:0000256" key="2">
    <source>
        <dbReference type="ARBA" id="ARBA00004651"/>
    </source>
</evidence>
<dbReference type="Pfam" id="PF00072">
    <property type="entry name" value="Response_reg"/>
    <property type="match status" value="2"/>
</dbReference>
<feature type="transmembrane region" description="Helical" evidence="16">
    <location>
        <begin position="12"/>
        <end position="33"/>
    </location>
</feature>
<dbReference type="GO" id="GO:0005886">
    <property type="term" value="C:plasma membrane"/>
    <property type="evidence" value="ECO:0007669"/>
    <property type="project" value="UniProtKB-SubCell"/>
</dbReference>
<name>A0A3E0UBF6_9GAMM</name>
<evidence type="ECO:0000313" key="20">
    <source>
        <dbReference type="Proteomes" id="UP000256999"/>
    </source>
</evidence>